<sequence>MNNPNELDKSIIEPETIEPETIKPEAIEPETIEPETIKPETVNLSVGKTFQNWELCEAFLCEWAKKQGFRIIKDRVYREEASKKINCPFLVNISCPKNKNPEELVFVNKVVENHNHVLNRELIEFEESKKFTKEMIDDIRFMTVSCKFGATSQRSDDSLVDIPQVTLKQMFEFVGSYNIKEIWAVSIGNSSNIKHYIILLQNRGHICTCLSIIRSGVVCRHYFQVMLTTKTACFHIRLILTRWYYENLNGSEEPFLQADKFMQENKVPYLCSFNQNCKDFREESLTVLQQKIVYRKVHSAYKKALNKALQTHSKSIQFITLLQEFVDESTSEQSDSDKSLQNDSSSEKNNLAILQLKNPKNVKEGDDQ</sequence>
<organism evidence="1 2">
    <name type="scientific">Cetraspora pellucida</name>
    <dbReference type="NCBI Taxonomy" id="1433469"/>
    <lineage>
        <taxon>Eukaryota</taxon>
        <taxon>Fungi</taxon>
        <taxon>Fungi incertae sedis</taxon>
        <taxon>Mucoromycota</taxon>
        <taxon>Glomeromycotina</taxon>
        <taxon>Glomeromycetes</taxon>
        <taxon>Diversisporales</taxon>
        <taxon>Gigasporaceae</taxon>
        <taxon>Cetraspora</taxon>
    </lineage>
</organism>
<dbReference type="EMBL" id="CAJVPW010002266">
    <property type="protein sequence ID" value="CAG8502816.1"/>
    <property type="molecule type" value="Genomic_DNA"/>
</dbReference>
<name>A0ACA9L1V7_9GLOM</name>
<gene>
    <name evidence="1" type="ORF">SPELUC_LOCUS3096</name>
</gene>
<proteinExistence type="predicted"/>
<dbReference type="Proteomes" id="UP000789366">
    <property type="component" value="Unassembled WGS sequence"/>
</dbReference>
<evidence type="ECO:0000313" key="2">
    <source>
        <dbReference type="Proteomes" id="UP000789366"/>
    </source>
</evidence>
<keyword evidence="2" id="KW-1185">Reference proteome</keyword>
<protein>
    <submittedName>
        <fullName evidence="1">16316_t:CDS:1</fullName>
    </submittedName>
</protein>
<evidence type="ECO:0000313" key="1">
    <source>
        <dbReference type="EMBL" id="CAG8502816.1"/>
    </source>
</evidence>
<comment type="caution">
    <text evidence="1">The sequence shown here is derived from an EMBL/GenBank/DDBJ whole genome shotgun (WGS) entry which is preliminary data.</text>
</comment>
<reference evidence="1" key="1">
    <citation type="submission" date="2021-06" db="EMBL/GenBank/DDBJ databases">
        <authorList>
            <person name="Kallberg Y."/>
            <person name="Tangrot J."/>
            <person name="Rosling A."/>
        </authorList>
    </citation>
    <scope>NUCLEOTIDE SEQUENCE</scope>
    <source>
        <strain evidence="1">28 12/20/2015</strain>
    </source>
</reference>
<accession>A0ACA9L1V7</accession>